<gene>
    <name evidence="1" type="ORF">BIV57_08695</name>
</gene>
<evidence type="ECO:0000313" key="1">
    <source>
        <dbReference type="EMBL" id="OIV37921.1"/>
    </source>
</evidence>
<dbReference type="Proteomes" id="UP000243342">
    <property type="component" value="Unassembled WGS sequence"/>
</dbReference>
<dbReference type="RefSeq" id="WP_071656140.1">
    <property type="nucleotide sequence ID" value="NZ_MLCF01000041.1"/>
</dbReference>
<accession>A0A1J7BWS6</accession>
<proteinExistence type="predicted"/>
<protein>
    <submittedName>
        <fullName evidence="1">Uncharacterized protein</fullName>
    </submittedName>
</protein>
<comment type="caution">
    <text evidence="1">The sequence shown here is derived from an EMBL/GenBank/DDBJ whole genome shotgun (WGS) entry which is preliminary data.</text>
</comment>
<dbReference type="STRING" id="1428644.BIV57_08695"/>
<name>A0A1J7BWS6_9ACTN</name>
<sequence length="562" mass="57916">MTVVTAPPPRVDTGAEGETRAALRVLLSAAPADVPVVAERIGVAARALGPGPLTPTADPARRAAAREALRAGLAAGTAGPALAALARAARTAGVLDDLLALGVLDRVAPARTAAALLAGGPAVQPAPGLPELIGRHLGEEPARWHAVHAALPRWTGTLAALLTEAAPPAVEDVDAAPRTVHAAYRGLLDHAPSAAAAAAGLARLTEPRTAAAVLGRGAVPAVLAAAAAAAADPVGPVVRVALAANTAASPAQLRALLGEADEPAVAAAVYRNPSATFTLRHRIAKAASAPGRQPLDAGLRAELLALPFPSARHTTLLAPFLGSGDAELTAAALPVRSRAAVQTYALLAVWERHGTAAAQRIVARAEAAGHLRLRTLQDMTLYLGREPEQIAAALRRTRARFASSAEAARRLHSPRGVREPFELRPEALVKAHCEWSFDPRTAAVLARHEDATEEQRAVFLTTARRGRYASYMPGVESYLRQGLSSGTLTARHVLERTTPARSALRALDALPKGRELVADALGALVEAHLAGRPEAWAVAAQLLPEFTGSIAELAALAGQVAE</sequence>
<reference evidence="1 2" key="1">
    <citation type="submission" date="2016-10" db="EMBL/GenBank/DDBJ databases">
        <title>Genome sequence of Streptomyces gilvigriseus MUSC 26.</title>
        <authorList>
            <person name="Lee L.-H."/>
            <person name="Ser H.-L."/>
        </authorList>
    </citation>
    <scope>NUCLEOTIDE SEQUENCE [LARGE SCALE GENOMIC DNA]</scope>
    <source>
        <strain evidence="1 2">MUSC 26</strain>
    </source>
</reference>
<dbReference type="OrthoDB" id="3963008at2"/>
<dbReference type="EMBL" id="MLCF01000041">
    <property type="protein sequence ID" value="OIV37921.1"/>
    <property type="molecule type" value="Genomic_DNA"/>
</dbReference>
<organism evidence="1 2">
    <name type="scientific">Mangrovactinospora gilvigrisea</name>
    <dbReference type="NCBI Taxonomy" id="1428644"/>
    <lineage>
        <taxon>Bacteria</taxon>
        <taxon>Bacillati</taxon>
        <taxon>Actinomycetota</taxon>
        <taxon>Actinomycetes</taxon>
        <taxon>Kitasatosporales</taxon>
        <taxon>Streptomycetaceae</taxon>
        <taxon>Mangrovactinospora</taxon>
    </lineage>
</organism>
<evidence type="ECO:0000313" key="2">
    <source>
        <dbReference type="Proteomes" id="UP000243342"/>
    </source>
</evidence>
<keyword evidence="2" id="KW-1185">Reference proteome</keyword>
<dbReference type="AlphaFoldDB" id="A0A1J7BWS6"/>